<evidence type="ECO:0000313" key="1">
    <source>
        <dbReference type="EMBL" id="GMN60777.1"/>
    </source>
</evidence>
<organism evidence="1 2">
    <name type="scientific">Ficus carica</name>
    <name type="common">Common fig</name>
    <dbReference type="NCBI Taxonomy" id="3494"/>
    <lineage>
        <taxon>Eukaryota</taxon>
        <taxon>Viridiplantae</taxon>
        <taxon>Streptophyta</taxon>
        <taxon>Embryophyta</taxon>
        <taxon>Tracheophyta</taxon>
        <taxon>Spermatophyta</taxon>
        <taxon>Magnoliopsida</taxon>
        <taxon>eudicotyledons</taxon>
        <taxon>Gunneridae</taxon>
        <taxon>Pentapetalae</taxon>
        <taxon>rosids</taxon>
        <taxon>fabids</taxon>
        <taxon>Rosales</taxon>
        <taxon>Moraceae</taxon>
        <taxon>Ficeae</taxon>
        <taxon>Ficus</taxon>
    </lineage>
</organism>
<gene>
    <name evidence="1" type="ORF">TIFTF001_029875</name>
</gene>
<proteinExistence type="predicted"/>
<keyword evidence="2" id="KW-1185">Reference proteome</keyword>
<name>A0AA88DS81_FICCA</name>
<sequence length="100" mass="12223">MVGDGEERERESVWATQGEREKPWVAWATARRERENPCGRPKEREKPWVAWATARRERGRPWARPKERERERKICLASARRERERKLREWREIAKSEIEN</sequence>
<dbReference type="AlphaFoldDB" id="A0AA88DS81"/>
<protein>
    <submittedName>
        <fullName evidence="1">Uncharacterized protein</fullName>
    </submittedName>
</protein>
<reference evidence="1" key="1">
    <citation type="submission" date="2023-07" db="EMBL/GenBank/DDBJ databases">
        <title>draft genome sequence of fig (Ficus carica).</title>
        <authorList>
            <person name="Takahashi T."/>
            <person name="Nishimura K."/>
        </authorList>
    </citation>
    <scope>NUCLEOTIDE SEQUENCE</scope>
</reference>
<evidence type="ECO:0000313" key="2">
    <source>
        <dbReference type="Proteomes" id="UP001187192"/>
    </source>
</evidence>
<accession>A0AA88DS81</accession>
<comment type="caution">
    <text evidence="1">The sequence shown here is derived from an EMBL/GenBank/DDBJ whole genome shotgun (WGS) entry which is preliminary data.</text>
</comment>
<dbReference type="EMBL" id="BTGU01000102">
    <property type="protein sequence ID" value="GMN60777.1"/>
    <property type="molecule type" value="Genomic_DNA"/>
</dbReference>
<dbReference type="Proteomes" id="UP001187192">
    <property type="component" value="Unassembled WGS sequence"/>
</dbReference>